<dbReference type="EMBL" id="CP023068">
    <property type="protein sequence ID" value="ASY65148.1"/>
    <property type="molecule type" value="Genomic_DNA"/>
</dbReference>
<evidence type="ECO:0000313" key="2">
    <source>
        <dbReference type="Proteomes" id="UP000217211"/>
    </source>
</evidence>
<sequence length="38" mass="3839">MASQKGNGTTFTLKIPISARNTCGSDAVSANVKTVAAQ</sequence>
<reference evidence="1 2" key="1">
    <citation type="submission" date="2017-08" db="EMBL/GenBank/DDBJ databases">
        <title>Multipartite genome sequences of Sinorhizobium species nodulating soybeans.</title>
        <authorList>
            <person name="Tian C.F."/>
        </authorList>
    </citation>
    <scope>NUCLEOTIDE SEQUENCE [LARGE SCALE GENOMIC DNA]</scope>
    <source>
        <strain evidence="1 2">CCBAU 05684</strain>
        <plasmid evidence="2">psj05684b</plasmid>
    </source>
</reference>
<geneLocation type="plasmid" evidence="2">
    <name>psj05684b</name>
</geneLocation>
<name>A0A249PGU6_9HYPH</name>
<organism evidence="1 2">
    <name type="scientific">Sinorhizobium sojae CCBAU 05684</name>
    <dbReference type="NCBI Taxonomy" id="716928"/>
    <lineage>
        <taxon>Bacteria</taxon>
        <taxon>Pseudomonadati</taxon>
        <taxon>Pseudomonadota</taxon>
        <taxon>Alphaproteobacteria</taxon>
        <taxon>Hyphomicrobiales</taxon>
        <taxon>Rhizobiaceae</taxon>
        <taxon>Sinorhizobium/Ensifer group</taxon>
        <taxon>Sinorhizobium</taxon>
    </lineage>
</organism>
<keyword evidence="2" id="KW-1185">Reference proteome</keyword>
<evidence type="ECO:0000313" key="1">
    <source>
        <dbReference type="EMBL" id="ASY65148.1"/>
    </source>
</evidence>
<proteinExistence type="predicted"/>
<dbReference type="AlphaFoldDB" id="A0A249PGU6"/>
<gene>
    <name evidence="1" type="ORF">SJ05684_b41660</name>
</gene>
<protein>
    <submittedName>
        <fullName evidence="1">Uncharacterized protein</fullName>
    </submittedName>
</protein>
<accession>A0A249PGU6</accession>
<keyword evidence="1" id="KW-0614">Plasmid</keyword>
<dbReference type="KEGG" id="esj:SJ05684_b41660"/>
<dbReference type="Proteomes" id="UP000217211">
    <property type="component" value="Plasmid pSJ05684b"/>
</dbReference>